<evidence type="ECO:0000256" key="3">
    <source>
        <dbReference type="ARBA" id="ARBA00023125"/>
    </source>
</evidence>
<dbReference type="PANTHER" id="PTHR30537:SF26">
    <property type="entry name" value="GLYCINE CLEAVAGE SYSTEM TRANSCRIPTIONAL ACTIVATOR"/>
    <property type="match status" value="1"/>
</dbReference>
<sequence>MRPAYHPTIAELRAFVACMDKGSVTEAAASLNLTQSTVSRSLALLEDKLGVPLFHRVRKRLVPSDAGRLFAVDAAAVLARLDEASVKTMAFGGRREILNLAVLPTFAARWLAPRLVAFSRAEPGISLNVSARLGAVDFEHDGFDAAIRRAGAAAGSEGGLVLLADRLCAVASPALLDGRETAGEGALTGLPLLQQATRPTLWLEWFREAGLDARDILRGHRFEQFAMVVEGAVAGLGVALVPDFAVERELRAGLLTLASPRRLALSDPYMLVHPPRSLERPAFARFRRWLEATVKQEATSAP</sequence>
<keyword evidence="3" id="KW-0238">DNA-binding</keyword>
<name>A0A7W6BQJ2_9HYPH</name>
<dbReference type="Pfam" id="PF03466">
    <property type="entry name" value="LysR_substrate"/>
    <property type="match status" value="1"/>
</dbReference>
<feature type="domain" description="HTH lysR-type" evidence="5">
    <location>
        <begin position="7"/>
        <end position="64"/>
    </location>
</feature>
<protein>
    <submittedName>
        <fullName evidence="6">LysR family glycine cleavage system transcriptional activator</fullName>
    </submittedName>
</protein>
<dbReference type="Proteomes" id="UP000531216">
    <property type="component" value="Unassembled WGS sequence"/>
</dbReference>
<dbReference type="OrthoDB" id="9793571at2"/>
<keyword evidence="7" id="KW-1185">Reference proteome</keyword>
<evidence type="ECO:0000256" key="2">
    <source>
        <dbReference type="ARBA" id="ARBA00023015"/>
    </source>
</evidence>
<dbReference type="GO" id="GO:0003700">
    <property type="term" value="F:DNA-binding transcription factor activity"/>
    <property type="evidence" value="ECO:0007669"/>
    <property type="project" value="InterPro"/>
</dbReference>
<dbReference type="FunFam" id="1.10.10.10:FF:000001">
    <property type="entry name" value="LysR family transcriptional regulator"/>
    <property type="match status" value="1"/>
</dbReference>
<dbReference type="GO" id="GO:0006351">
    <property type="term" value="P:DNA-templated transcription"/>
    <property type="evidence" value="ECO:0007669"/>
    <property type="project" value="TreeGrafter"/>
</dbReference>
<evidence type="ECO:0000256" key="4">
    <source>
        <dbReference type="ARBA" id="ARBA00023163"/>
    </source>
</evidence>
<keyword evidence="4" id="KW-0804">Transcription</keyword>
<evidence type="ECO:0000259" key="5">
    <source>
        <dbReference type="PROSITE" id="PS50931"/>
    </source>
</evidence>
<evidence type="ECO:0000313" key="7">
    <source>
        <dbReference type="Proteomes" id="UP000531216"/>
    </source>
</evidence>
<dbReference type="PROSITE" id="PS50931">
    <property type="entry name" value="HTH_LYSR"/>
    <property type="match status" value="1"/>
</dbReference>
<dbReference type="PANTHER" id="PTHR30537">
    <property type="entry name" value="HTH-TYPE TRANSCRIPTIONAL REGULATOR"/>
    <property type="match status" value="1"/>
</dbReference>
<dbReference type="Pfam" id="PF00126">
    <property type="entry name" value="HTH_1"/>
    <property type="match status" value="1"/>
</dbReference>
<comment type="caution">
    <text evidence="6">The sequence shown here is derived from an EMBL/GenBank/DDBJ whole genome shotgun (WGS) entry which is preliminary data.</text>
</comment>
<keyword evidence="2" id="KW-0805">Transcription regulation</keyword>
<gene>
    <name evidence="6" type="ORF">GGR05_002394</name>
</gene>
<organism evidence="6 7">
    <name type="scientific">Aureimonas phyllosphaerae</name>
    <dbReference type="NCBI Taxonomy" id="1166078"/>
    <lineage>
        <taxon>Bacteria</taxon>
        <taxon>Pseudomonadati</taxon>
        <taxon>Pseudomonadota</taxon>
        <taxon>Alphaproteobacteria</taxon>
        <taxon>Hyphomicrobiales</taxon>
        <taxon>Aurantimonadaceae</taxon>
        <taxon>Aureimonas</taxon>
    </lineage>
</organism>
<comment type="similarity">
    <text evidence="1">Belongs to the LysR transcriptional regulatory family.</text>
</comment>
<reference evidence="6 7" key="1">
    <citation type="submission" date="2020-08" db="EMBL/GenBank/DDBJ databases">
        <title>Genomic Encyclopedia of Type Strains, Phase IV (KMG-IV): sequencing the most valuable type-strain genomes for metagenomic binning, comparative biology and taxonomic classification.</title>
        <authorList>
            <person name="Goeker M."/>
        </authorList>
    </citation>
    <scope>NUCLEOTIDE SEQUENCE [LARGE SCALE GENOMIC DNA]</scope>
    <source>
        <strain evidence="6 7">DSM 25024</strain>
    </source>
</reference>
<dbReference type="Gene3D" id="3.40.190.10">
    <property type="entry name" value="Periplasmic binding protein-like II"/>
    <property type="match status" value="2"/>
</dbReference>
<dbReference type="AlphaFoldDB" id="A0A7W6BQJ2"/>
<dbReference type="GO" id="GO:0043565">
    <property type="term" value="F:sequence-specific DNA binding"/>
    <property type="evidence" value="ECO:0007669"/>
    <property type="project" value="TreeGrafter"/>
</dbReference>
<evidence type="ECO:0000256" key="1">
    <source>
        <dbReference type="ARBA" id="ARBA00009437"/>
    </source>
</evidence>
<dbReference type="InterPro" id="IPR036390">
    <property type="entry name" value="WH_DNA-bd_sf"/>
</dbReference>
<dbReference type="InterPro" id="IPR058163">
    <property type="entry name" value="LysR-type_TF_proteobact-type"/>
</dbReference>
<dbReference type="SUPFAM" id="SSF46785">
    <property type="entry name" value="Winged helix' DNA-binding domain"/>
    <property type="match status" value="1"/>
</dbReference>
<evidence type="ECO:0000313" key="6">
    <source>
        <dbReference type="EMBL" id="MBB3936244.1"/>
    </source>
</evidence>
<dbReference type="RefSeq" id="WP_090963105.1">
    <property type="nucleotide sequence ID" value="NZ_FOOA01000008.1"/>
</dbReference>
<dbReference type="SUPFAM" id="SSF53850">
    <property type="entry name" value="Periplasmic binding protein-like II"/>
    <property type="match status" value="1"/>
</dbReference>
<dbReference type="EMBL" id="JACIDO010000004">
    <property type="protein sequence ID" value="MBB3936244.1"/>
    <property type="molecule type" value="Genomic_DNA"/>
</dbReference>
<accession>A0A7W6BQJ2</accession>
<dbReference type="Gene3D" id="1.10.10.10">
    <property type="entry name" value="Winged helix-like DNA-binding domain superfamily/Winged helix DNA-binding domain"/>
    <property type="match status" value="1"/>
</dbReference>
<dbReference type="InterPro" id="IPR036388">
    <property type="entry name" value="WH-like_DNA-bd_sf"/>
</dbReference>
<dbReference type="InterPro" id="IPR005119">
    <property type="entry name" value="LysR_subst-bd"/>
</dbReference>
<dbReference type="PRINTS" id="PR00039">
    <property type="entry name" value="HTHLYSR"/>
</dbReference>
<proteinExistence type="inferred from homology"/>
<dbReference type="InterPro" id="IPR000847">
    <property type="entry name" value="LysR_HTH_N"/>
</dbReference>